<dbReference type="OrthoDB" id="3645574at2759"/>
<sequence>MIISCISSVIQLKGSSFTFFSEHLDDIAGLNDVHACRAAEVREWISGSLNFCIPFEINQPSHKAGKRVLLQYPLPYKVGSWRTQATQMRNSL</sequence>
<evidence type="ECO:0000313" key="2">
    <source>
        <dbReference type="Proteomes" id="UP000326565"/>
    </source>
</evidence>
<proteinExistence type="predicted"/>
<dbReference type="EMBL" id="ML732169">
    <property type="protein sequence ID" value="KAB8077357.1"/>
    <property type="molecule type" value="Genomic_DNA"/>
</dbReference>
<dbReference type="Proteomes" id="UP000326565">
    <property type="component" value="Unassembled WGS sequence"/>
</dbReference>
<name>A0A5N5XBC2_9EURO</name>
<keyword evidence="2" id="KW-1185">Reference proteome</keyword>
<accession>A0A5N5XBC2</accession>
<reference evidence="1 2" key="1">
    <citation type="submission" date="2019-04" db="EMBL/GenBank/DDBJ databases">
        <title>Friends and foes A comparative genomics study of 23 Aspergillus species from section Flavi.</title>
        <authorList>
            <consortium name="DOE Joint Genome Institute"/>
            <person name="Kjaerbolling I."/>
            <person name="Vesth T."/>
            <person name="Frisvad J.C."/>
            <person name="Nybo J.L."/>
            <person name="Theobald S."/>
            <person name="Kildgaard S."/>
            <person name="Isbrandt T."/>
            <person name="Kuo A."/>
            <person name="Sato A."/>
            <person name="Lyhne E.K."/>
            <person name="Kogle M.E."/>
            <person name="Wiebenga A."/>
            <person name="Kun R.S."/>
            <person name="Lubbers R.J."/>
            <person name="Makela M.R."/>
            <person name="Barry K."/>
            <person name="Chovatia M."/>
            <person name="Clum A."/>
            <person name="Daum C."/>
            <person name="Haridas S."/>
            <person name="He G."/>
            <person name="LaButti K."/>
            <person name="Lipzen A."/>
            <person name="Mondo S."/>
            <person name="Riley R."/>
            <person name="Salamov A."/>
            <person name="Simmons B.A."/>
            <person name="Magnuson J.K."/>
            <person name="Henrissat B."/>
            <person name="Mortensen U.H."/>
            <person name="Larsen T.O."/>
            <person name="Devries R.P."/>
            <person name="Grigoriev I.V."/>
            <person name="Machida M."/>
            <person name="Baker S.E."/>
            <person name="Andersen M.R."/>
        </authorList>
    </citation>
    <scope>NUCLEOTIDE SEQUENCE [LARGE SCALE GENOMIC DNA]</scope>
    <source>
        <strain evidence="1 2">CBS 151.66</strain>
    </source>
</reference>
<organism evidence="1 2">
    <name type="scientific">Aspergillus leporis</name>
    <dbReference type="NCBI Taxonomy" id="41062"/>
    <lineage>
        <taxon>Eukaryota</taxon>
        <taxon>Fungi</taxon>
        <taxon>Dikarya</taxon>
        <taxon>Ascomycota</taxon>
        <taxon>Pezizomycotina</taxon>
        <taxon>Eurotiomycetes</taxon>
        <taxon>Eurotiomycetidae</taxon>
        <taxon>Eurotiales</taxon>
        <taxon>Aspergillaceae</taxon>
        <taxon>Aspergillus</taxon>
        <taxon>Aspergillus subgen. Circumdati</taxon>
    </lineage>
</organism>
<gene>
    <name evidence="1" type="ORF">BDV29DRAFT_168289</name>
</gene>
<dbReference type="AlphaFoldDB" id="A0A5N5XBC2"/>
<evidence type="ECO:0000313" key="1">
    <source>
        <dbReference type="EMBL" id="KAB8077357.1"/>
    </source>
</evidence>
<protein>
    <submittedName>
        <fullName evidence="1">Uncharacterized protein</fullName>
    </submittedName>
</protein>